<dbReference type="Pfam" id="PF12392">
    <property type="entry name" value="DUF3656"/>
    <property type="match status" value="1"/>
</dbReference>
<dbReference type="GO" id="GO:0006508">
    <property type="term" value="P:proteolysis"/>
    <property type="evidence" value="ECO:0007669"/>
    <property type="project" value="UniProtKB-KW"/>
</dbReference>
<dbReference type="InterPro" id="IPR020988">
    <property type="entry name" value="Pept_U32_collagenase"/>
</dbReference>
<dbReference type="Pfam" id="PF01136">
    <property type="entry name" value="Peptidase_U32"/>
    <property type="match status" value="1"/>
</dbReference>
<dbReference type="AlphaFoldDB" id="A0A6N2SB91"/>
<protein>
    <submittedName>
        <fullName evidence="2">Putative protease YhbU</fullName>
        <ecNumber evidence="2">3.4.-.-</ecNumber>
    </submittedName>
</protein>
<dbReference type="InterPro" id="IPR001539">
    <property type="entry name" value="Peptidase_U32"/>
</dbReference>
<dbReference type="InterPro" id="IPR051454">
    <property type="entry name" value="RNA/ubiquinone_mod_enzymes"/>
</dbReference>
<accession>A0A6N2SB91</accession>
<dbReference type="EC" id="3.4.-.-" evidence="2"/>
<reference evidence="2" key="1">
    <citation type="submission" date="2019-11" db="EMBL/GenBank/DDBJ databases">
        <authorList>
            <person name="Feng L."/>
        </authorList>
    </citation>
    <scope>NUCLEOTIDE SEQUENCE</scope>
    <source>
        <strain evidence="2">BgluceraseaLFYP119</strain>
    </source>
</reference>
<evidence type="ECO:0000259" key="1">
    <source>
        <dbReference type="Pfam" id="PF12392"/>
    </source>
</evidence>
<gene>
    <name evidence="2" type="primary">yhbU_1</name>
    <name evidence="2" type="ORF">BGLFYP119_01029</name>
</gene>
<dbReference type="EMBL" id="CACRST010000010">
    <property type="protein sequence ID" value="VYS89928.1"/>
    <property type="molecule type" value="Genomic_DNA"/>
</dbReference>
<dbReference type="PANTHER" id="PTHR30217">
    <property type="entry name" value="PEPTIDASE U32 FAMILY"/>
    <property type="match status" value="1"/>
</dbReference>
<keyword evidence="2" id="KW-0378">Hydrolase</keyword>
<dbReference type="PROSITE" id="PS01276">
    <property type="entry name" value="PEPTIDASE_U32"/>
    <property type="match status" value="1"/>
</dbReference>
<evidence type="ECO:0000313" key="2">
    <source>
        <dbReference type="EMBL" id="VYS89928.1"/>
    </source>
</evidence>
<dbReference type="GO" id="GO:0008233">
    <property type="term" value="F:peptidase activity"/>
    <property type="evidence" value="ECO:0007669"/>
    <property type="project" value="UniProtKB-KW"/>
</dbReference>
<feature type="domain" description="Peptidase U32 collagenase" evidence="1">
    <location>
        <begin position="331"/>
        <end position="423"/>
    </location>
</feature>
<name>A0A6N2SB91_9FIRM</name>
<proteinExistence type="predicted"/>
<organism evidence="2">
    <name type="scientific">Blautia glucerasea</name>
    <dbReference type="NCBI Taxonomy" id="536633"/>
    <lineage>
        <taxon>Bacteria</taxon>
        <taxon>Bacillati</taxon>
        <taxon>Bacillota</taxon>
        <taxon>Clostridia</taxon>
        <taxon>Lachnospirales</taxon>
        <taxon>Lachnospiraceae</taxon>
        <taxon>Blautia</taxon>
    </lineage>
</organism>
<dbReference type="PANTHER" id="PTHR30217:SF10">
    <property type="entry name" value="23S RRNA 5-HYDROXYCYTIDINE C2501 SYNTHASE"/>
    <property type="match status" value="1"/>
</dbReference>
<dbReference type="RefSeq" id="WP_156353386.1">
    <property type="nucleotide sequence ID" value="NZ_CACRST010000010.1"/>
</dbReference>
<keyword evidence="2" id="KW-0645">Protease</keyword>
<sequence length="726" mass="82680">MTDFNKVELLAPAGSYEAFEAALGAGADAVYLGGPDFGARAYAKNFTQEELIRAIRTAHLHGRKLYLTVNTLLKNRELQERLYASLKPAYEEGLDAVIVQDMGVLRFIRRVFPDLPIHASTQMAVTGAEGMQFLESLGVARVVPARELSLEELKIMHRESSIEIETFIHGALCYSISGQCLMSSILGGRSGNRGRCAQPCRLPYQIKEKQSRFSGDRELCPLSLKDICTLDILPEILDAGVTSLKIEGRMKQPEYTAAVTGIYRKYLDILKNNNKNYQVAEEDRRFLLDVFNRGGSCQGYYKQHNGSDMMAFHNHKKGTGTLSVFTSSPKEKINGSLLLFPESPAILQVSCGDIQTVVSMGEVQYAKDRPMEESRIRQQMEKLGNTEFTWKNLDIQMGENIFLPVRLLNELRRAALCSLEEEILKKYKRAPREETAYESEISSKRSVRPKECSPVFYASCETREQAEAVMACKEIKGVYLPFYLMNEFMEQGRYKEKELFLSLPRVARGAVPKGYTHQIKTWLSQGMKGFLVRNLESYGMLRRLGLQKYCVADASLYTWNDEACAFWKEEGILKNTAPVELNEKELSHRNNNDSEFLIYGYLPLMLSAQCVRKNTLKCDKKESQTILKDRYDKEFTSVCVCNPWKTGTTEQNPYCYNIIYNSLPYGLQKERDAVKALGMSSLRLSFTMESREETEKILREFTDVYFYGKPAFGREFTKGHFKRGAE</sequence>